<gene>
    <name evidence="8" type="ORF">GCM10025867_43940</name>
</gene>
<dbReference type="GO" id="GO:0005524">
    <property type="term" value="F:ATP binding"/>
    <property type="evidence" value="ECO:0007669"/>
    <property type="project" value="UniProtKB-KW"/>
</dbReference>
<dbReference type="PROSITE" id="PS50893">
    <property type="entry name" value="ABC_TRANSPORTER_2"/>
    <property type="match status" value="1"/>
</dbReference>
<feature type="domain" description="ABC transporter" evidence="7">
    <location>
        <begin position="1"/>
        <end position="220"/>
    </location>
</feature>
<sequence length="287" mass="31592">MVGPKRIIDNLSFAVDAGETLALAGSNGSGKTTTLRCLLGTMRPTSGRALIAGSPFSPRNSTRVGYLPEERGLYRKERVLDVMSYFGHLKGLDRVRARKEAVSYLERVGLGDKQRSRLDKLSGGQHQKVQLGIAIMNEPHLLVLDEPTKGLDPINRQLLMDLVVECQARGSGVILVTHHMEEIERLCQRALVLRDGVAKAHGTIAEIQAAFGSRRILVRSADVISESTTFSVESRQGDLYRLIPRSGAPDRDILSELVATGSRVARFEPQKTSMQEIFVRLYSEDAA</sequence>
<dbReference type="SMART" id="SM00382">
    <property type="entry name" value="AAA"/>
    <property type="match status" value="1"/>
</dbReference>
<dbReference type="InterPro" id="IPR003439">
    <property type="entry name" value="ABC_transporter-like_ATP-bd"/>
</dbReference>
<dbReference type="Proteomes" id="UP001321486">
    <property type="component" value="Chromosome"/>
</dbReference>
<dbReference type="InterPro" id="IPR003593">
    <property type="entry name" value="AAA+_ATPase"/>
</dbReference>
<evidence type="ECO:0000256" key="2">
    <source>
        <dbReference type="ARBA" id="ARBA00005417"/>
    </source>
</evidence>
<comment type="similarity">
    <text evidence="2">Belongs to the ABC transporter superfamily.</text>
</comment>
<keyword evidence="4" id="KW-0547">Nucleotide-binding</keyword>
<dbReference type="Gene3D" id="3.40.50.300">
    <property type="entry name" value="P-loop containing nucleotide triphosphate hydrolases"/>
    <property type="match status" value="1"/>
</dbReference>
<evidence type="ECO:0000256" key="3">
    <source>
        <dbReference type="ARBA" id="ARBA00022448"/>
    </source>
</evidence>
<keyword evidence="5 8" id="KW-0067">ATP-binding</keyword>
<keyword evidence="6" id="KW-0046">Antibiotic resistance</keyword>
<evidence type="ECO:0000313" key="9">
    <source>
        <dbReference type="Proteomes" id="UP001321486"/>
    </source>
</evidence>
<dbReference type="PANTHER" id="PTHR42711:SF5">
    <property type="entry name" value="ABC TRANSPORTER ATP-BINDING PROTEIN NATA"/>
    <property type="match status" value="1"/>
</dbReference>
<keyword evidence="3" id="KW-0813">Transport</keyword>
<dbReference type="Pfam" id="PF13732">
    <property type="entry name" value="DrrA1-3_C"/>
    <property type="match status" value="1"/>
</dbReference>
<comment type="subcellular location">
    <subcellularLocation>
        <location evidence="1">Cell membrane</location>
        <topology evidence="1">Peripheral membrane protein</topology>
    </subcellularLocation>
</comment>
<reference evidence="9" key="1">
    <citation type="journal article" date="2019" name="Int. J. Syst. Evol. Microbiol.">
        <title>The Global Catalogue of Microorganisms (GCM) 10K type strain sequencing project: providing services to taxonomists for standard genome sequencing and annotation.</title>
        <authorList>
            <consortium name="The Broad Institute Genomics Platform"/>
            <consortium name="The Broad Institute Genome Sequencing Center for Infectious Disease"/>
            <person name="Wu L."/>
            <person name="Ma J."/>
        </authorList>
    </citation>
    <scope>NUCLEOTIDE SEQUENCE [LARGE SCALE GENOMIC DNA]</scope>
    <source>
        <strain evidence="9">NBRC 108728</strain>
    </source>
</reference>
<evidence type="ECO:0000259" key="7">
    <source>
        <dbReference type="PROSITE" id="PS50893"/>
    </source>
</evidence>
<proteinExistence type="inferred from homology"/>
<name>A0ABM8GUL3_9MICO</name>
<organism evidence="8 9">
    <name type="scientific">Frondihabitans sucicola</name>
    <dbReference type="NCBI Taxonomy" id="1268041"/>
    <lineage>
        <taxon>Bacteria</taxon>
        <taxon>Bacillati</taxon>
        <taxon>Actinomycetota</taxon>
        <taxon>Actinomycetes</taxon>
        <taxon>Micrococcales</taxon>
        <taxon>Microbacteriaceae</taxon>
        <taxon>Frondihabitans</taxon>
    </lineage>
</organism>
<dbReference type="EMBL" id="AP027732">
    <property type="protein sequence ID" value="BDZ52153.1"/>
    <property type="molecule type" value="Genomic_DNA"/>
</dbReference>
<keyword evidence="9" id="KW-1185">Reference proteome</keyword>
<dbReference type="PANTHER" id="PTHR42711">
    <property type="entry name" value="ABC TRANSPORTER ATP-BINDING PROTEIN"/>
    <property type="match status" value="1"/>
</dbReference>
<evidence type="ECO:0000256" key="6">
    <source>
        <dbReference type="ARBA" id="ARBA00023251"/>
    </source>
</evidence>
<dbReference type="InterPro" id="IPR050763">
    <property type="entry name" value="ABC_transporter_ATP-binding"/>
</dbReference>
<evidence type="ECO:0000313" key="8">
    <source>
        <dbReference type="EMBL" id="BDZ52153.1"/>
    </source>
</evidence>
<dbReference type="Pfam" id="PF00005">
    <property type="entry name" value="ABC_tran"/>
    <property type="match status" value="1"/>
</dbReference>
<dbReference type="SUPFAM" id="SSF52540">
    <property type="entry name" value="P-loop containing nucleoside triphosphate hydrolases"/>
    <property type="match status" value="1"/>
</dbReference>
<dbReference type="InterPro" id="IPR025302">
    <property type="entry name" value="DrrA1/2-like_C"/>
</dbReference>
<evidence type="ECO:0000256" key="1">
    <source>
        <dbReference type="ARBA" id="ARBA00004202"/>
    </source>
</evidence>
<dbReference type="InterPro" id="IPR027417">
    <property type="entry name" value="P-loop_NTPase"/>
</dbReference>
<evidence type="ECO:0000256" key="4">
    <source>
        <dbReference type="ARBA" id="ARBA00022741"/>
    </source>
</evidence>
<evidence type="ECO:0000256" key="5">
    <source>
        <dbReference type="ARBA" id="ARBA00022840"/>
    </source>
</evidence>
<protein>
    <submittedName>
        <fullName evidence="8">ABC transporter ATP-binding protein</fullName>
    </submittedName>
</protein>
<accession>A0ABM8GUL3</accession>